<dbReference type="Gene3D" id="2.10.60.10">
    <property type="entry name" value="CD59"/>
    <property type="match status" value="1"/>
</dbReference>
<dbReference type="Proteomes" id="UP001187415">
    <property type="component" value="Unassembled WGS sequence"/>
</dbReference>
<evidence type="ECO:0000313" key="3">
    <source>
        <dbReference type="Proteomes" id="UP001187415"/>
    </source>
</evidence>
<dbReference type="SUPFAM" id="SSF57302">
    <property type="entry name" value="Snake toxin-like"/>
    <property type="match status" value="1"/>
</dbReference>
<protein>
    <recommendedName>
        <fullName evidence="4">UPAR/Ly6 domain-containing protein</fullName>
    </recommendedName>
</protein>
<evidence type="ECO:0000256" key="1">
    <source>
        <dbReference type="SAM" id="SignalP"/>
    </source>
</evidence>
<proteinExistence type="predicted"/>
<dbReference type="AlphaFoldDB" id="A0AA88MHR4"/>
<evidence type="ECO:0000313" key="2">
    <source>
        <dbReference type="EMBL" id="KAK2837824.1"/>
    </source>
</evidence>
<keyword evidence="3" id="KW-1185">Reference proteome</keyword>
<organism evidence="2 3">
    <name type="scientific">Channa striata</name>
    <name type="common">Snakehead murrel</name>
    <name type="synonym">Ophicephalus striatus</name>
    <dbReference type="NCBI Taxonomy" id="64152"/>
    <lineage>
        <taxon>Eukaryota</taxon>
        <taxon>Metazoa</taxon>
        <taxon>Chordata</taxon>
        <taxon>Craniata</taxon>
        <taxon>Vertebrata</taxon>
        <taxon>Euteleostomi</taxon>
        <taxon>Actinopterygii</taxon>
        <taxon>Neopterygii</taxon>
        <taxon>Teleostei</taxon>
        <taxon>Neoteleostei</taxon>
        <taxon>Acanthomorphata</taxon>
        <taxon>Anabantaria</taxon>
        <taxon>Anabantiformes</taxon>
        <taxon>Channoidei</taxon>
        <taxon>Channidae</taxon>
        <taxon>Channa</taxon>
    </lineage>
</organism>
<dbReference type="EMBL" id="JAUPFM010000011">
    <property type="protein sequence ID" value="KAK2837824.1"/>
    <property type="molecule type" value="Genomic_DNA"/>
</dbReference>
<sequence length="101" mass="10580">MHLCGVLMVLFMALSTACGLNCYSCLASDSASCTQTSTCSFPLDRCFTININGLLTKGCQTHYACVPGMTCCEGNLCNSAITTGSSVVLLLVSSAIITLFF</sequence>
<keyword evidence="1" id="KW-0732">Signal</keyword>
<feature type="signal peptide" evidence="1">
    <location>
        <begin position="1"/>
        <end position="19"/>
    </location>
</feature>
<dbReference type="InterPro" id="IPR045860">
    <property type="entry name" value="Snake_toxin-like_sf"/>
</dbReference>
<evidence type="ECO:0008006" key="4">
    <source>
        <dbReference type="Google" id="ProtNLM"/>
    </source>
</evidence>
<name>A0AA88MHR4_CHASR</name>
<accession>A0AA88MHR4</accession>
<comment type="caution">
    <text evidence="2">The sequence shown here is derived from an EMBL/GenBank/DDBJ whole genome shotgun (WGS) entry which is preliminary data.</text>
</comment>
<gene>
    <name evidence="2" type="ORF">Q5P01_015036</name>
</gene>
<feature type="chain" id="PRO_5041706854" description="UPAR/Ly6 domain-containing protein" evidence="1">
    <location>
        <begin position="20"/>
        <end position="101"/>
    </location>
</feature>
<reference evidence="2" key="1">
    <citation type="submission" date="2023-07" db="EMBL/GenBank/DDBJ databases">
        <title>Chromosome-level Genome Assembly of Striped Snakehead (Channa striata).</title>
        <authorList>
            <person name="Liu H."/>
        </authorList>
    </citation>
    <scope>NUCLEOTIDE SEQUENCE</scope>
    <source>
        <strain evidence="2">Gz</strain>
        <tissue evidence="2">Muscle</tissue>
    </source>
</reference>